<accession>A0A2S6MV13</accession>
<evidence type="ECO:0000259" key="6">
    <source>
        <dbReference type="Pfam" id="PF13860"/>
    </source>
</evidence>
<gene>
    <name evidence="8" type="ORF">CCS01_30765</name>
</gene>
<organism evidence="8 9">
    <name type="scientific">Rhodopila globiformis</name>
    <name type="common">Rhodopseudomonas globiformis</name>
    <dbReference type="NCBI Taxonomy" id="1071"/>
    <lineage>
        <taxon>Bacteria</taxon>
        <taxon>Pseudomonadati</taxon>
        <taxon>Pseudomonadota</taxon>
        <taxon>Alphaproteobacteria</taxon>
        <taxon>Acetobacterales</taxon>
        <taxon>Acetobacteraceae</taxon>
        <taxon>Rhodopila</taxon>
    </lineage>
</organism>
<evidence type="ECO:0000256" key="1">
    <source>
        <dbReference type="ARBA" id="ARBA00010577"/>
    </source>
</evidence>
<dbReference type="Proteomes" id="UP000239724">
    <property type="component" value="Unassembled WGS sequence"/>
</dbReference>
<feature type="domain" description="FlgD/Vpr Ig-like" evidence="6">
    <location>
        <begin position="110"/>
        <end position="180"/>
    </location>
</feature>
<dbReference type="AlphaFoldDB" id="A0A2S6MV13"/>
<evidence type="ECO:0000256" key="5">
    <source>
        <dbReference type="RuleBase" id="RU362076"/>
    </source>
</evidence>
<dbReference type="InterPro" id="IPR025963">
    <property type="entry name" value="FLgD_Tudor"/>
</dbReference>
<dbReference type="OrthoDB" id="9785233at2"/>
<dbReference type="InterPro" id="IPR005648">
    <property type="entry name" value="FlgD"/>
</dbReference>
<evidence type="ECO:0000256" key="4">
    <source>
        <dbReference type="ARBA" id="ARBA00024746"/>
    </source>
</evidence>
<comment type="similarity">
    <text evidence="1 5">Belongs to the FlgD family.</text>
</comment>
<keyword evidence="8" id="KW-0282">Flagellum</keyword>
<comment type="function">
    <text evidence="4 5">Required for flagellar hook formation. May act as a scaffolding protein.</text>
</comment>
<keyword evidence="8" id="KW-0969">Cilium</keyword>
<reference evidence="8 9" key="1">
    <citation type="journal article" date="2018" name="Arch. Microbiol.">
        <title>New insights into the metabolic potential of the phototrophic purple bacterium Rhodopila globiformis DSM 161(T) from its draft genome sequence and evidence for a vanadium-dependent nitrogenase.</title>
        <authorList>
            <person name="Imhoff J.F."/>
            <person name="Rahn T."/>
            <person name="Kunzel S."/>
            <person name="Neulinger S.C."/>
        </authorList>
    </citation>
    <scope>NUCLEOTIDE SEQUENCE [LARGE SCALE GENOMIC DNA]</scope>
    <source>
        <strain evidence="8 9">DSM 161</strain>
    </source>
</reference>
<evidence type="ECO:0000256" key="2">
    <source>
        <dbReference type="ARBA" id="ARBA00016013"/>
    </source>
</evidence>
<evidence type="ECO:0000259" key="7">
    <source>
        <dbReference type="Pfam" id="PF13861"/>
    </source>
</evidence>
<sequence>MSGSVTSSTGTTSSATSSSVAAQTSNVALDSLSSNFSDFLTLLMTQLQNQDPSSPMDTNQFTSELVQFSQVEQQINTNSNLTQLIQLTQASQVEQSAGMLGKAVTVNSSQLTLQNGSATINFNTTAAEPVAIGIYSAAGTEIQSATLTSSAGANTWTWDGKDASGNTMSDGAYTVSVNTVGTSGTTTAVPFTVTGTATAVQNNSGTVDLQMGGLTLPFSDVVSVGS</sequence>
<evidence type="ECO:0000313" key="9">
    <source>
        <dbReference type="Proteomes" id="UP000239724"/>
    </source>
</evidence>
<protein>
    <recommendedName>
        <fullName evidence="2 5">Basal-body rod modification protein FlgD</fullName>
    </recommendedName>
</protein>
<dbReference type="RefSeq" id="WP_104522947.1">
    <property type="nucleotide sequence ID" value="NZ_NHRY01000272.1"/>
</dbReference>
<keyword evidence="8" id="KW-0966">Cell projection</keyword>
<proteinExistence type="inferred from homology"/>
<dbReference type="Pfam" id="PF13861">
    <property type="entry name" value="FLgD_tudor"/>
    <property type="match status" value="1"/>
</dbReference>
<dbReference type="InterPro" id="IPR025965">
    <property type="entry name" value="FlgD/Vpr_Ig-like"/>
</dbReference>
<dbReference type="Pfam" id="PF13860">
    <property type="entry name" value="FlgD_ig"/>
    <property type="match status" value="1"/>
</dbReference>
<dbReference type="Gene3D" id="2.30.30.910">
    <property type="match status" value="1"/>
</dbReference>
<comment type="caution">
    <text evidence="8">The sequence shown here is derived from an EMBL/GenBank/DDBJ whole genome shotgun (WGS) entry which is preliminary data.</text>
</comment>
<name>A0A2S6MV13_RHOGL</name>
<dbReference type="GO" id="GO:0044781">
    <property type="term" value="P:bacterial-type flagellum organization"/>
    <property type="evidence" value="ECO:0007669"/>
    <property type="project" value="UniProtKB-UniRule"/>
</dbReference>
<keyword evidence="3 5" id="KW-1005">Bacterial flagellum biogenesis</keyword>
<evidence type="ECO:0000313" key="8">
    <source>
        <dbReference type="EMBL" id="PPQ26207.1"/>
    </source>
</evidence>
<dbReference type="Gene3D" id="2.60.40.4070">
    <property type="match status" value="1"/>
</dbReference>
<dbReference type="Pfam" id="PF03963">
    <property type="entry name" value="FlgD"/>
    <property type="match status" value="1"/>
</dbReference>
<keyword evidence="9" id="KW-1185">Reference proteome</keyword>
<feature type="domain" description="FlgD Tudor-like" evidence="7">
    <location>
        <begin position="91"/>
        <end position="221"/>
    </location>
</feature>
<dbReference type="EMBL" id="NHRY01000272">
    <property type="protein sequence ID" value="PPQ26207.1"/>
    <property type="molecule type" value="Genomic_DNA"/>
</dbReference>
<evidence type="ECO:0000256" key="3">
    <source>
        <dbReference type="ARBA" id="ARBA00022795"/>
    </source>
</evidence>